<dbReference type="EMBL" id="QSTP01000001">
    <property type="protein sequence ID" value="RGM75296.1"/>
    <property type="molecule type" value="Genomic_DNA"/>
</dbReference>
<evidence type="ECO:0000313" key="2">
    <source>
        <dbReference type="EMBL" id="RGM75296.1"/>
    </source>
</evidence>
<feature type="transmembrane region" description="Helical" evidence="1">
    <location>
        <begin position="16"/>
        <end position="35"/>
    </location>
</feature>
<dbReference type="RefSeq" id="WP_117718054.1">
    <property type="nucleotide sequence ID" value="NZ_QSTP01000001.1"/>
</dbReference>
<keyword evidence="1" id="KW-0472">Membrane</keyword>
<proteinExistence type="predicted"/>
<keyword evidence="1" id="KW-0812">Transmembrane</keyword>
<comment type="caution">
    <text evidence="2">The sequence shown here is derived from an EMBL/GenBank/DDBJ whole genome shotgun (WGS) entry which is preliminary data.</text>
</comment>
<dbReference type="Proteomes" id="UP000260758">
    <property type="component" value="Unassembled WGS sequence"/>
</dbReference>
<name>A0A3E4YKK7_9FIRM</name>
<evidence type="ECO:0000256" key="1">
    <source>
        <dbReference type="SAM" id="Phobius"/>
    </source>
</evidence>
<sequence>MVKIKEIIDYIESHEVLSLTVLLIIFSLSLIFGKVGFRIHNIFLILLCYIFFIGFMILDFGYVFFASMFKEEGNN</sequence>
<gene>
    <name evidence="2" type="ORF">DXB99_01825</name>
</gene>
<protein>
    <submittedName>
        <fullName evidence="2">Uncharacterized protein</fullName>
    </submittedName>
</protein>
<feature type="transmembrane region" description="Helical" evidence="1">
    <location>
        <begin position="42"/>
        <end position="65"/>
    </location>
</feature>
<keyword evidence="1" id="KW-1133">Transmembrane helix</keyword>
<accession>A0A3E4YKK7</accession>
<evidence type="ECO:0000313" key="3">
    <source>
        <dbReference type="Proteomes" id="UP000260758"/>
    </source>
</evidence>
<dbReference type="AlphaFoldDB" id="A0A3E4YKK7"/>
<organism evidence="2 3">
    <name type="scientific">Agathobacter rectalis</name>
    <dbReference type="NCBI Taxonomy" id="39491"/>
    <lineage>
        <taxon>Bacteria</taxon>
        <taxon>Bacillati</taxon>
        <taxon>Bacillota</taxon>
        <taxon>Clostridia</taxon>
        <taxon>Lachnospirales</taxon>
        <taxon>Lachnospiraceae</taxon>
        <taxon>Agathobacter</taxon>
    </lineage>
</organism>
<reference evidence="2 3" key="1">
    <citation type="submission" date="2018-08" db="EMBL/GenBank/DDBJ databases">
        <title>A genome reference for cultivated species of the human gut microbiota.</title>
        <authorList>
            <person name="Zou Y."/>
            <person name="Xue W."/>
            <person name="Luo G."/>
        </authorList>
    </citation>
    <scope>NUCLEOTIDE SEQUENCE [LARGE SCALE GENOMIC DNA]</scope>
    <source>
        <strain evidence="2 3">OM07-13</strain>
    </source>
</reference>